<accession>A0A562VHV9</accession>
<keyword evidence="1" id="KW-0479">Metal-binding</keyword>
<dbReference type="GO" id="GO:0046872">
    <property type="term" value="F:metal ion binding"/>
    <property type="evidence" value="ECO:0007669"/>
    <property type="project" value="UniProtKB-KW"/>
</dbReference>
<reference evidence="5 6" key="1">
    <citation type="submission" date="2019-07" db="EMBL/GenBank/DDBJ databases">
        <title>Genomic Encyclopedia of Archaeal and Bacterial Type Strains, Phase II (KMG-II): from individual species to whole genera.</title>
        <authorList>
            <person name="Goeker M."/>
        </authorList>
    </citation>
    <scope>NUCLEOTIDE SEQUENCE [LARGE SCALE GENOMIC DNA]</scope>
    <source>
        <strain evidence="5 6">ATCC BAA-1139</strain>
    </source>
</reference>
<evidence type="ECO:0000259" key="4">
    <source>
        <dbReference type="Pfam" id="PF00149"/>
    </source>
</evidence>
<evidence type="ECO:0000313" key="6">
    <source>
        <dbReference type="Proteomes" id="UP000319449"/>
    </source>
</evidence>
<gene>
    <name evidence="5" type="ORF">JN12_03082</name>
</gene>
<dbReference type="AlphaFoldDB" id="A0A562VHV9"/>
<name>A0A562VHV9_9BACT</name>
<keyword evidence="6" id="KW-1185">Reference proteome</keyword>
<dbReference type="InterPro" id="IPR051158">
    <property type="entry name" value="Metallophosphoesterase_sf"/>
</dbReference>
<protein>
    <recommendedName>
        <fullName evidence="4">Calcineurin-like phosphoesterase domain-containing protein</fullName>
    </recommendedName>
</protein>
<dbReference type="PANTHER" id="PTHR31302">
    <property type="entry name" value="TRANSMEMBRANE PROTEIN WITH METALLOPHOSPHOESTERASE DOMAIN-RELATED"/>
    <property type="match status" value="1"/>
</dbReference>
<dbReference type="GO" id="GO:0016020">
    <property type="term" value="C:membrane"/>
    <property type="evidence" value="ECO:0007669"/>
    <property type="project" value="GOC"/>
</dbReference>
<dbReference type="Gene3D" id="3.60.21.10">
    <property type="match status" value="1"/>
</dbReference>
<organism evidence="5 6">
    <name type="scientific">Geobacter argillaceus</name>
    <dbReference type="NCBI Taxonomy" id="345631"/>
    <lineage>
        <taxon>Bacteria</taxon>
        <taxon>Pseudomonadati</taxon>
        <taxon>Thermodesulfobacteriota</taxon>
        <taxon>Desulfuromonadia</taxon>
        <taxon>Geobacterales</taxon>
        <taxon>Geobacteraceae</taxon>
        <taxon>Geobacter</taxon>
    </lineage>
</organism>
<evidence type="ECO:0000256" key="3">
    <source>
        <dbReference type="SAM" id="Phobius"/>
    </source>
</evidence>
<evidence type="ECO:0000256" key="2">
    <source>
        <dbReference type="ARBA" id="ARBA00022801"/>
    </source>
</evidence>
<feature type="transmembrane region" description="Helical" evidence="3">
    <location>
        <begin position="55"/>
        <end position="73"/>
    </location>
</feature>
<dbReference type="PANTHER" id="PTHR31302:SF31">
    <property type="entry name" value="PHOSPHODIESTERASE YAEI"/>
    <property type="match status" value="1"/>
</dbReference>
<sequence>MFCAHLLRFHFLYWQGFLLYAHCWLDDPFQESIRKNMPQKIVTATISKFSMVKHAILSFAGMAAFVGLWALFLKKQLNRTVKVIMLVAVLSLTAFFYARMIEPNWIAVNRVEIDDPALAKSLASLKVVQVTDIHIRKELRFRERQLIQKINSLQPDLLFITGDFLENVDELHALEELLRSVAARYGVYGVTGNTDHHRFNVDGLVKALAPNGLIMLRNEHRWIELGNGKGFWLAGVDDPVTKRDDLAKALSGIPHGEPVLLLAHGPNIFPKAIQAKVNLVLVGHTHGAQVGIPFLVRLSQYANRTVYVKGLFAEGATKMYVNRGIGTKTLPIRFFCRPEIALFEFTARGK</sequence>
<evidence type="ECO:0000256" key="1">
    <source>
        <dbReference type="ARBA" id="ARBA00022723"/>
    </source>
</evidence>
<proteinExistence type="predicted"/>
<evidence type="ECO:0000313" key="5">
    <source>
        <dbReference type="EMBL" id="TWJ17307.1"/>
    </source>
</evidence>
<dbReference type="Proteomes" id="UP000319449">
    <property type="component" value="Unassembled WGS sequence"/>
</dbReference>
<feature type="transmembrane region" description="Helical" evidence="3">
    <location>
        <begin position="80"/>
        <end position="98"/>
    </location>
</feature>
<keyword evidence="3" id="KW-0472">Membrane</keyword>
<dbReference type="SUPFAM" id="SSF56300">
    <property type="entry name" value="Metallo-dependent phosphatases"/>
    <property type="match status" value="1"/>
</dbReference>
<dbReference type="EMBL" id="VLLN01000022">
    <property type="protein sequence ID" value="TWJ17307.1"/>
    <property type="molecule type" value="Genomic_DNA"/>
</dbReference>
<dbReference type="CDD" id="cd07385">
    <property type="entry name" value="MPP_YkuE_C"/>
    <property type="match status" value="1"/>
</dbReference>
<keyword evidence="3" id="KW-1133">Transmembrane helix</keyword>
<feature type="domain" description="Calcineurin-like phosphoesterase" evidence="4">
    <location>
        <begin position="125"/>
        <end position="287"/>
    </location>
</feature>
<dbReference type="InterPro" id="IPR004843">
    <property type="entry name" value="Calcineurin-like_PHP"/>
</dbReference>
<keyword evidence="2" id="KW-0378">Hydrolase</keyword>
<dbReference type="InterPro" id="IPR029052">
    <property type="entry name" value="Metallo-depent_PP-like"/>
</dbReference>
<dbReference type="Pfam" id="PF00149">
    <property type="entry name" value="Metallophos"/>
    <property type="match status" value="1"/>
</dbReference>
<dbReference type="GO" id="GO:0008758">
    <property type="term" value="F:UDP-2,3-diacylglucosamine hydrolase activity"/>
    <property type="evidence" value="ECO:0007669"/>
    <property type="project" value="TreeGrafter"/>
</dbReference>
<dbReference type="GO" id="GO:0009245">
    <property type="term" value="P:lipid A biosynthetic process"/>
    <property type="evidence" value="ECO:0007669"/>
    <property type="project" value="TreeGrafter"/>
</dbReference>
<comment type="caution">
    <text evidence="5">The sequence shown here is derived from an EMBL/GenBank/DDBJ whole genome shotgun (WGS) entry which is preliminary data.</text>
</comment>
<keyword evidence="3" id="KW-0812">Transmembrane</keyword>
<dbReference type="OrthoDB" id="9780884at2"/>